<keyword evidence="1" id="KW-0479">Metal-binding</keyword>
<comment type="caution">
    <text evidence="4">The sequence shown here is derived from an EMBL/GenBank/DDBJ whole genome shotgun (WGS) entry which is preliminary data.</text>
</comment>
<dbReference type="GO" id="GO:0003676">
    <property type="term" value="F:nucleic acid binding"/>
    <property type="evidence" value="ECO:0007669"/>
    <property type="project" value="InterPro"/>
</dbReference>
<sequence length="272" mass="30262">MDRAKRIYDQLSALGAPITKDDLVNHILRGLGSNYRPFTRNIESQLTAISFDNLFGLLLSEELQLQSSIDSLNPPAVAHFTRHTITGGYRGRGRSNRRGGSQSTSGRGRSTSTNRDPSSLTCYNCGGQGHTSRQCPSPKFNNTSDYHSKPMSNYTSSPNASKPWVVDSGSTHHLTSEMENLGIHSEYSSTDEVTLTNGKSLPITHIGSNHITLDSHRFSLNNILHVPQSNTNLIFVLKFTTANDVFIEFFPSYFIIKDLKTKQLLHRGYIKD</sequence>
<accession>A0AAV8U5P5</accession>
<evidence type="ECO:0000313" key="5">
    <source>
        <dbReference type="Proteomes" id="UP001159364"/>
    </source>
</evidence>
<dbReference type="InterPro" id="IPR036875">
    <property type="entry name" value="Znf_CCHC_sf"/>
</dbReference>
<feature type="domain" description="CCHC-type" evidence="3">
    <location>
        <begin position="122"/>
        <end position="137"/>
    </location>
</feature>
<feature type="compositionally biased region" description="Polar residues" evidence="2">
    <location>
        <begin position="130"/>
        <end position="160"/>
    </location>
</feature>
<dbReference type="AlphaFoldDB" id="A0AAV8U5P5"/>
<dbReference type="InterPro" id="IPR001878">
    <property type="entry name" value="Znf_CCHC"/>
</dbReference>
<reference evidence="4 5" key="1">
    <citation type="submission" date="2021-09" db="EMBL/GenBank/DDBJ databases">
        <title>Genomic insights and catalytic innovation underlie evolution of tropane alkaloids biosynthesis.</title>
        <authorList>
            <person name="Wang Y.-J."/>
            <person name="Tian T."/>
            <person name="Huang J.-P."/>
            <person name="Huang S.-X."/>
        </authorList>
    </citation>
    <scope>NUCLEOTIDE SEQUENCE [LARGE SCALE GENOMIC DNA]</scope>
    <source>
        <strain evidence="4">KIB-2018</strain>
        <tissue evidence="4">Leaf</tissue>
    </source>
</reference>
<feature type="region of interest" description="Disordered" evidence="2">
    <location>
        <begin position="83"/>
        <end position="160"/>
    </location>
</feature>
<evidence type="ECO:0000259" key="3">
    <source>
        <dbReference type="PROSITE" id="PS50158"/>
    </source>
</evidence>
<dbReference type="PANTHER" id="PTHR47481">
    <property type="match status" value="1"/>
</dbReference>
<dbReference type="Pfam" id="PF00098">
    <property type="entry name" value="zf-CCHC"/>
    <property type="match status" value="1"/>
</dbReference>
<keyword evidence="1" id="KW-0862">Zinc</keyword>
<evidence type="ECO:0000313" key="4">
    <source>
        <dbReference type="EMBL" id="KAJ8774652.1"/>
    </source>
</evidence>
<gene>
    <name evidence="4" type="ORF">K2173_017098</name>
</gene>
<organism evidence="4 5">
    <name type="scientific">Erythroxylum novogranatense</name>
    <dbReference type="NCBI Taxonomy" id="1862640"/>
    <lineage>
        <taxon>Eukaryota</taxon>
        <taxon>Viridiplantae</taxon>
        <taxon>Streptophyta</taxon>
        <taxon>Embryophyta</taxon>
        <taxon>Tracheophyta</taxon>
        <taxon>Spermatophyta</taxon>
        <taxon>Magnoliopsida</taxon>
        <taxon>eudicotyledons</taxon>
        <taxon>Gunneridae</taxon>
        <taxon>Pentapetalae</taxon>
        <taxon>rosids</taxon>
        <taxon>fabids</taxon>
        <taxon>Malpighiales</taxon>
        <taxon>Erythroxylaceae</taxon>
        <taxon>Erythroxylum</taxon>
    </lineage>
</organism>
<keyword evidence="5" id="KW-1185">Reference proteome</keyword>
<protein>
    <recommendedName>
        <fullName evidence="3">CCHC-type domain-containing protein</fullName>
    </recommendedName>
</protein>
<proteinExistence type="predicted"/>
<name>A0AAV8U5P5_9ROSI</name>
<dbReference type="SMART" id="SM00343">
    <property type="entry name" value="ZnF_C2HC"/>
    <property type="match status" value="1"/>
</dbReference>
<dbReference type="SUPFAM" id="SSF57756">
    <property type="entry name" value="Retrovirus zinc finger-like domains"/>
    <property type="match status" value="1"/>
</dbReference>
<dbReference type="Proteomes" id="UP001159364">
    <property type="component" value="Linkage Group LG01"/>
</dbReference>
<dbReference type="Pfam" id="PF22936">
    <property type="entry name" value="Pol_BBD"/>
    <property type="match status" value="1"/>
</dbReference>
<dbReference type="GO" id="GO:0008270">
    <property type="term" value="F:zinc ion binding"/>
    <property type="evidence" value="ECO:0007669"/>
    <property type="project" value="UniProtKB-KW"/>
</dbReference>
<feature type="compositionally biased region" description="Low complexity" evidence="2">
    <location>
        <begin position="98"/>
        <end position="115"/>
    </location>
</feature>
<dbReference type="Gene3D" id="4.10.60.10">
    <property type="entry name" value="Zinc finger, CCHC-type"/>
    <property type="match status" value="1"/>
</dbReference>
<evidence type="ECO:0000256" key="1">
    <source>
        <dbReference type="PROSITE-ProRule" id="PRU00047"/>
    </source>
</evidence>
<dbReference type="EMBL" id="JAIWQS010000001">
    <property type="protein sequence ID" value="KAJ8774652.1"/>
    <property type="molecule type" value="Genomic_DNA"/>
</dbReference>
<keyword evidence="1" id="KW-0863">Zinc-finger</keyword>
<dbReference type="PROSITE" id="PS50158">
    <property type="entry name" value="ZF_CCHC"/>
    <property type="match status" value="1"/>
</dbReference>
<dbReference type="Pfam" id="PF14223">
    <property type="entry name" value="Retrotran_gag_2"/>
    <property type="match status" value="1"/>
</dbReference>
<dbReference type="InterPro" id="IPR054722">
    <property type="entry name" value="PolX-like_BBD"/>
</dbReference>
<evidence type="ECO:0000256" key="2">
    <source>
        <dbReference type="SAM" id="MobiDB-lite"/>
    </source>
</evidence>
<dbReference type="PANTHER" id="PTHR47481:SF14">
    <property type="entry name" value="RETROTRANSPOSON COPIA-LIKE N-TERMINAL DOMAIN-CONTAINING PROTEIN"/>
    <property type="match status" value="1"/>
</dbReference>